<sequence length="397" mass="44721">MARGRKSRIDWSTYLPRELLRVVLLHLPCLIDRVYFAAICRAWRSAARGEGPPRQLPWLVLPFPGAASFFAHQIGRTRRLNLPESIHGARLCGSHDGSWVAATSEAWRGYAAVNILSRVKVPLPNRIRVFHPLIVSGTSCPSEHPMLIRTVTFSAAPTSAHCIAAAHISSACNIAFWRPGMDAYWLGHSHELSVVEDIIYCRSLVKQGFYVLRDTEDLLVYAVSSDQIAPLELMPCVRRFEKRMDYNHIKSGFSVSRYLVESRGKLLMVLREYSVRGVARCTRVFRIFEMVETLPRGQGKASWVELLELHGRALFLGRGASRAVEVSQFTGLQEGAIYYLDDTSFDISLVLSSGGMFSSSDMGVYSMARNKKLTRDEARRFPHEFASECSPPIWLLN</sequence>
<dbReference type="EMBL" id="LWDX02019828">
    <property type="protein sequence ID" value="OEL33110.1"/>
    <property type="molecule type" value="Genomic_DNA"/>
</dbReference>
<dbReference type="InterPro" id="IPR005174">
    <property type="entry name" value="KIB1-4_b-propeller"/>
</dbReference>
<comment type="caution">
    <text evidence="2">The sequence shown here is derived from an EMBL/GenBank/DDBJ whole genome shotgun (WGS) entry which is preliminary data.</text>
</comment>
<reference evidence="2 3" key="1">
    <citation type="submission" date="2016-09" db="EMBL/GenBank/DDBJ databases">
        <title>The draft genome of Dichanthelium oligosanthes: A C3 panicoid grass species.</title>
        <authorList>
            <person name="Studer A.J."/>
            <person name="Schnable J.C."/>
            <person name="Brutnell T.P."/>
        </authorList>
    </citation>
    <scope>NUCLEOTIDE SEQUENCE [LARGE SCALE GENOMIC DNA]</scope>
    <source>
        <strain evidence="3">cv. Kellogg 1175</strain>
        <tissue evidence="2">Leaf</tissue>
    </source>
</reference>
<dbReference type="Proteomes" id="UP000095767">
    <property type="component" value="Unassembled WGS sequence"/>
</dbReference>
<dbReference type="OrthoDB" id="642536at2759"/>
<dbReference type="PANTHER" id="PTHR33110:SF144">
    <property type="entry name" value="OS01G0660700 PROTEIN"/>
    <property type="match status" value="1"/>
</dbReference>
<dbReference type="PANTHER" id="PTHR33110">
    <property type="entry name" value="F-BOX/KELCH-REPEAT PROTEIN-RELATED"/>
    <property type="match status" value="1"/>
</dbReference>
<protein>
    <recommendedName>
        <fullName evidence="1">KIB1-4 beta-propeller domain-containing protein</fullName>
    </recommendedName>
</protein>
<evidence type="ECO:0000259" key="1">
    <source>
        <dbReference type="Pfam" id="PF03478"/>
    </source>
</evidence>
<keyword evidence="3" id="KW-1185">Reference proteome</keyword>
<organism evidence="2 3">
    <name type="scientific">Dichanthelium oligosanthes</name>
    <dbReference type="NCBI Taxonomy" id="888268"/>
    <lineage>
        <taxon>Eukaryota</taxon>
        <taxon>Viridiplantae</taxon>
        <taxon>Streptophyta</taxon>
        <taxon>Embryophyta</taxon>
        <taxon>Tracheophyta</taxon>
        <taxon>Spermatophyta</taxon>
        <taxon>Magnoliopsida</taxon>
        <taxon>Liliopsida</taxon>
        <taxon>Poales</taxon>
        <taxon>Poaceae</taxon>
        <taxon>PACMAD clade</taxon>
        <taxon>Panicoideae</taxon>
        <taxon>Panicodae</taxon>
        <taxon>Paniceae</taxon>
        <taxon>Dichantheliinae</taxon>
        <taxon>Dichanthelium</taxon>
    </lineage>
</organism>
<feature type="domain" description="KIB1-4 beta-propeller" evidence="1">
    <location>
        <begin position="75"/>
        <end position="366"/>
    </location>
</feature>
<name>A0A1E5W796_9POAL</name>
<dbReference type="Pfam" id="PF03478">
    <property type="entry name" value="Beta-prop_KIB1-4"/>
    <property type="match status" value="1"/>
</dbReference>
<proteinExistence type="predicted"/>
<evidence type="ECO:0000313" key="3">
    <source>
        <dbReference type="Proteomes" id="UP000095767"/>
    </source>
</evidence>
<dbReference type="AlphaFoldDB" id="A0A1E5W796"/>
<gene>
    <name evidence="2" type="ORF">BAE44_0005872</name>
</gene>
<dbReference type="STRING" id="888268.A0A1E5W796"/>
<accession>A0A1E5W796</accession>
<evidence type="ECO:0000313" key="2">
    <source>
        <dbReference type="EMBL" id="OEL33110.1"/>
    </source>
</evidence>